<sequence length="53" mass="5811">MPGRVRQRRLWSCAEKRALVDLASAAGSSVTEVAQAFGVAPSQLYTWTWRTSG</sequence>
<evidence type="ECO:0000313" key="1">
    <source>
        <dbReference type="EMBL" id="MDX8535916.1"/>
    </source>
</evidence>
<dbReference type="InterPro" id="IPR002514">
    <property type="entry name" value="Transposase_8"/>
</dbReference>
<dbReference type="SUPFAM" id="SSF48295">
    <property type="entry name" value="TrpR-like"/>
    <property type="match status" value="1"/>
</dbReference>
<dbReference type="EMBL" id="JAVIIQ010000038">
    <property type="protein sequence ID" value="MDX8535916.1"/>
    <property type="molecule type" value="Genomic_DNA"/>
</dbReference>
<protein>
    <submittedName>
        <fullName evidence="1">Transposase</fullName>
    </submittedName>
</protein>
<accession>A0ABU5AF46</accession>
<dbReference type="RefSeq" id="WP_320253467.1">
    <property type="nucleotide sequence ID" value="NZ_JAVIIQ010000038.1"/>
</dbReference>
<organism evidence="1 2">
    <name type="scientific">Mesorhizobium vachelliae</name>
    <dbReference type="NCBI Taxonomy" id="3072309"/>
    <lineage>
        <taxon>Bacteria</taxon>
        <taxon>Pseudomonadati</taxon>
        <taxon>Pseudomonadota</taxon>
        <taxon>Alphaproteobacteria</taxon>
        <taxon>Hyphomicrobiales</taxon>
        <taxon>Phyllobacteriaceae</taxon>
        <taxon>Mesorhizobium</taxon>
    </lineage>
</organism>
<keyword evidence="2" id="KW-1185">Reference proteome</keyword>
<proteinExistence type="predicted"/>
<dbReference type="Pfam" id="PF01527">
    <property type="entry name" value="HTH_Tnp_1"/>
    <property type="match status" value="1"/>
</dbReference>
<gene>
    <name evidence="1" type="ORF">RFM42_33605</name>
</gene>
<reference evidence="1 2" key="1">
    <citation type="submission" date="2023-08" db="EMBL/GenBank/DDBJ databases">
        <title>Implementing the SeqCode for naming new Mesorhizobium species isolated from Vachellia karroo root nodules.</title>
        <authorList>
            <person name="Van Lill M."/>
        </authorList>
    </citation>
    <scope>NUCLEOTIDE SEQUENCE [LARGE SCALE GENOMIC DNA]</scope>
    <source>
        <strain evidence="1 2">VK25D</strain>
    </source>
</reference>
<dbReference type="InterPro" id="IPR010921">
    <property type="entry name" value="Trp_repressor/repl_initiator"/>
</dbReference>
<comment type="caution">
    <text evidence="1">The sequence shown here is derived from an EMBL/GenBank/DDBJ whole genome shotgun (WGS) entry which is preliminary data.</text>
</comment>
<dbReference type="Proteomes" id="UP001285154">
    <property type="component" value="Unassembled WGS sequence"/>
</dbReference>
<name>A0ABU5AF46_9HYPH</name>
<evidence type="ECO:0000313" key="2">
    <source>
        <dbReference type="Proteomes" id="UP001285154"/>
    </source>
</evidence>